<dbReference type="SFLD" id="SFLDS00005">
    <property type="entry name" value="Isoprenoid_Synthase_Type_I"/>
    <property type="match status" value="1"/>
</dbReference>
<comment type="caution">
    <text evidence="1">The sequence shown here is derived from an EMBL/GenBank/DDBJ whole genome shotgun (WGS) entry which is preliminary data.</text>
</comment>
<evidence type="ECO:0000313" key="2">
    <source>
        <dbReference type="Proteomes" id="UP001620409"/>
    </source>
</evidence>
<reference evidence="1 2" key="1">
    <citation type="submission" date="2020-10" db="EMBL/GenBank/DDBJ databases">
        <title>Phylogeny of dyella-like bacteria.</title>
        <authorList>
            <person name="Fu J."/>
        </authorList>
    </citation>
    <scope>NUCLEOTIDE SEQUENCE [LARGE SCALE GENOMIC DNA]</scope>
    <source>
        <strain evidence="1 2">DHG40</strain>
    </source>
</reference>
<dbReference type="SFLD" id="SFLDG01020">
    <property type="entry name" value="Terpene_Cyclase_Like_2"/>
    <property type="match status" value="1"/>
</dbReference>
<dbReference type="Pfam" id="PF19086">
    <property type="entry name" value="Terpene_syn_C_2"/>
    <property type="match status" value="1"/>
</dbReference>
<dbReference type="RefSeq" id="WP_380017456.1">
    <property type="nucleotide sequence ID" value="NZ_JADIKI010000021.1"/>
</dbReference>
<evidence type="ECO:0008006" key="3">
    <source>
        <dbReference type="Google" id="ProtNLM"/>
    </source>
</evidence>
<keyword evidence="2" id="KW-1185">Reference proteome</keyword>
<gene>
    <name evidence="1" type="ORF">ISP18_04580</name>
</gene>
<sequence length="369" mass="42517">MATNSAVRPTPFERATPTRPSLFEFPFVWRVSPDADAADRHHLEWAQRFGLVASPRAIASLEQVAYGLITAVIEPGLRGEDLNLVTNWIGWIVTFDDQFDGPFGDKPHLVAQIMENMIDILRGKPGAPPHSYHPYEKALGDLMARTQARMSPAWCERYYNHQASFMTAVSTEMTQRQTSRVWDLDEYLERRYDTIWVRALVDLVEISVRYELPDVINHSWECATMRKELVFSMSIYNDFYSLPKDITRKDSHNAIFVLSRLHNMTHEQAMAKLRDLLDQSLARYLAAQAELPRLFNSLALSNIDREGCLRWSTGMDNLWAGINNLHVYHHRYSAETMSKPPAEADLLDYWDLLPDHKNTTNVLSRNPHT</sequence>
<accession>A0ABW8IGD9</accession>
<name>A0ABW8IGD9_9GAMM</name>
<protein>
    <recommendedName>
        <fullName evidence="3">Terpene synthase</fullName>
    </recommendedName>
</protein>
<dbReference type="InterPro" id="IPR008949">
    <property type="entry name" value="Isoprenoid_synthase_dom_sf"/>
</dbReference>
<dbReference type="InterPro" id="IPR034686">
    <property type="entry name" value="Terpene_cyclase-like_2"/>
</dbReference>
<proteinExistence type="predicted"/>
<organism evidence="1 2">
    <name type="scientific">Dyella humi</name>
    <dbReference type="NCBI Taxonomy" id="1770547"/>
    <lineage>
        <taxon>Bacteria</taxon>
        <taxon>Pseudomonadati</taxon>
        <taxon>Pseudomonadota</taxon>
        <taxon>Gammaproteobacteria</taxon>
        <taxon>Lysobacterales</taxon>
        <taxon>Rhodanobacteraceae</taxon>
        <taxon>Dyella</taxon>
    </lineage>
</organism>
<dbReference type="Proteomes" id="UP001620409">
    <property type="component" value="Unassembled WGS sequence"/>
</dbReference>
<dbReference type="Gene3D" id="1.10.600.10">
    <property type="entry name" value="Farnesyl Diphosphate Synthase"/>
    <property type="match status" value="1"/>
</dbReference>
<evidence type="ECO:0000313" key="1">
    <source>
        <dbReference type="EMBL" id="MFK2853858.1"/>
    </source>
</evidence>
<dbReference type="SUPFAM" id="SSF48576">
    <property type="entry name" value="Terpenoid synthases"/>
    <property type="match status" value="1"/>
</dbReference>
<dbReference type="EMBL" id="JADIKI010000021">
    <property type="protein sequence ID" value="MFK2853858.1"/>
    <property type="molecule type" value="Genomic_DNA"/>
</dbReference>